<dbReference type="RefSeq" id="WP_004502993.1">
    <property type="nucleotide sequence ID" value="NZ_AHNU02000038.1"/>
</dbReference>
<sequence length="53" mass="6387">MLLYYFPGREIKYPEDGDEREEYEIRLAAELEYIREIEINTMARAIVRAFNGE</sequence>
<keyword evidence="2" id="KW-1185">Reference proteome</keyword>
<dbReference type="Proteomes" id="UP000012118">
    <property type="component" value="Unassembled WGS sequence"/>
</dbReference>
<name>M6QQF0_9LEPT</name>
<evidence type="ECO:0000313" key="2">
    <source>
        <dbReference type="Proteomes" id="UP000012118"/>
    </source>
</evidence>
<comment type="caution">
    <text evidence="1">The sequence shown here is derived from an EMBL/GenBank/DDBJ whole genome shotgun (WGS) entry which is preliminary data.</text>
</comment>
<gene>
    <name evidence="1" type="ORF">LEP1GSC108_4215</name>
</gene>
<evidence type="ECO:0000313" key="1">
    <source>
        <dbReference type="EMBL" id="EMN91047.1"/>
    </source>
</evidence>
<accession>M6QQF0</accession>
<reference evidence="1 2" key="1">
    <citation type="submission" date="2013-01" db="EMBL/GenBank/DDBJ databases">
        <authorList>
            <person name="Harkins D.M."/>
            <person name="Durkin A.S."/>
            <person name="Brinkac L.M."/>
            <person name="Haft D.H."/>
            <person name="Selengut J.D."/>
            <person name="Sanka R."/>
            <person name="DePew J."/>
            <person name="Purushe J."/>
            <person name="Chanthongthip A."/>
            <person name="Lattana O."/>
            <person name="Phetsouvanh R."/>
            <person name="Newton P.N."/>
            <person name="Vinetz J.M."/>
            <person name="Sutton G.G."/>
            <person name="Nierman W.C."/>
            <person name="Fouts D.E."/>
        </authorList>
    </citation>
    <scope>NUCLEOTIDE SEQUENCE [LARGE SCALE GENOMIC DNA]</scope>
    <source>
        <strain evidence="1 2">UI 13098</strain>
    </source>
</reference>
<protein>
    <submittedName>
        <fullName evidence="1">Uncharacterized protein</fullName>
    </submittedName>
</protein>
<dbReference type="EMBL" id="AHNU02000038">
    <property type="protein sequence ID" value="EMN91047.1"/>
    <property type="molecule type" value="Genomic_DNA"/>
</dbReference>
<dbReference type="AlphaFoldDB" id="M6QQF0"/>
<proteinExistence type="predicted"/>
<organism evidence="1 2">
    <name type="scientific">Leptospira weilii str. UI 13098</name>
    <dbReference type="NCBI Taxonomy" id="1088542"/>
    <lineage>
        <taxon>Bacteria</taxon>
        <taxon>Pseudomonadati</taxon>
        <taxon>Spirochaetota</taxon>
        <taxon>Spirochaetia</taxon>
        <taxon>Leptospirales</taxon>
        <taxon>Leptospiraceae</taxon>
        <taxon>Leptospira</taxon>
    </lineage>
</organism>